<evidence type="ECO:0000313" key="1">
    <source>
        <dbReference type="EMBL" id="SDX38329.1"/>
    </source>
</evidence>
<dbReference type="EMBL" id="FNNZ01000023">
    <property type="protein sequence ID" value="SDX38329.1"/>
    <property type="molecule type" value="Genomic_DNA"/>
</dbReference>
<name>A0A1H3BBC5_THIRO</name>
<proteinExistence type="predicted"/>
<accession>A0A1H3BBC5</accession>
<evidence type="ECO:0000313" key="2">
    <source>
        <dbReference type="Proteomes" id="UP000198816"/>
    </source>
</evidence>
<dbReference type="Proteomes" id="UP000198816">
    <property type="component" value="Unassembled WGS sequence"/>
</dbReference>
<dbReference type="RefSeq" id="WP_093036301.1">
    <property type="nucleotide sequence ID" value="NZ_FNNZ01000023.1"/>
</dbReference>
<gene>
    <name evidence="1" type="ORF">SAMN05421783_12353</name>
</gene>
<keyword evidence="2" id="KW-1185">Reference proteome</keyword>
<dbReference type="STRING" id="1058.SAMN05421783_12353"/>
<organism evidence="1 2">
    <name type="scientific">Thiocapsa roseopersicina</name>
    <dbReference type="NCBI Taxonomy" id="1058"/>
    <lineage>
        <taxon>Bacteria</taxon>
        <taxon>Pseudomonadati</taxon>
        <taxon>Pseudomonadota</taxon>
        <taxon>Gammaproteobacteria</taxon>
        <taxon>Chromatiales</taxon>
        <taxon>Chromatiaceae</taxon>
        <taxon>Thiocapsa</taxon>
    </lineage>
</organism>
<dbReference type="OrthoDB" id="7432864at2"/>
<reference evidence="2" key="1">
    <citation type="submission" date="2016-10" db="EMBL/GenBank/DDBJ databases">
        <authorList>
            <person name="Varghese N."/>
            <person name="Submissions S."/>
        </authorList>
    </citation>
    <scope>NUCLEOTIDE SEQUENCE [LARGE SCALE GENOMIC DNA]</scope>
    <source>
        <strain evidence="2">DSM 217</strain>
    </source>
</reference>
<sequence length="145" mass="16220">MTLPEPIPGLVIRYAYLWGDAHRRDQEEGLKDRPCAVILVTTNQEGERIVTVLPVTHSPPLDPSLAVELPPATKRRLALDNERSWVILTEANRFTWPGPDLRFARPGDLGSVAYGELPGVLLKEIKTKLLRALEARRVGLVPRTE</sequence>
<protein>
    <recommendedName>
        <fullName evidence="3">PemK-like, MazF-like toxin of type II toxin-antitoxin system</fullName>
    </recommendedName>
</protein>
<dbReference type="AlphaFoldDB" id="A0A1H3BBC5"/>
<evidence type="ECO:0008006" key="3">
    <source>
        <dbReference type="Google" id="ProtNLM"/>
    </source>
</evidence>